<dbReference type="AlphaFoldDB" id="Q1LAC6"/>
<keyword evidence="2" id="KW-1185">Reference proteome</keyword>
<protein>
    <submittedName>
        <fullName evidence="1">Uncharacterized protein</fullName>
    </submittedName>
</protein>
<dbReference type="HOGENOM" id="CLU_1037752_0_0_4"/>
<dbReference type="Proteomes" id="UP000002429">
    <property type="component" value="Plasmid pMOL30"/>
</dbReference>
<proteinExistence type="predicted"/>
<name>Q1LAC6_CUPMC</name>
<evidence type="ECO:0000313" key="1">
    <source>
        <dbReference type="EMBL" id="ABF12900.1"/>
    </source>
</evidence>
<dbReference type="KEGG" id="rme:Rmet_6041"/>
<gene>
    <name evidence="1" type="ordered locus">Rmet_6041</name>
</gene>
<sequence length="268" mass="29968">MLRSSKVGRAISDSWRQSCAAGSFRRAMGVRCFNCIEFVFAARHGIAHVCGTDQRRLGIEIATMTATIETPLAAVGKAISGIKAKHPEPDAGGRVPNAQIVEFHERQVDAWRAQAAEASLLAQHKSESGESELALVLSEWSERTMRAADERARYLTSAEYQEWLAGRQEWLAEATVDTVAADNSKRACAFGKGVRVVIAEDIDRRFWRYRSGQTGTVRYVLDDGGVEVLLDGYKREKLSNWWRRIWRGEGANLVPWRGVFKASELRVI</sequence>
<keyword evidence="1" id="KW-0614">Plasmid</keyword>
<geneLocation type="plasmid" evidence="1 2">
    <name>pMOL30</name>
</geneLocation>
<evidence type="ECO:0000313" key="2">
    <source>
        <dbReference type="Proteomes" id="UP000002429"/>
    </source>
</evidence>
<organism evidence="1 2">
    <name type="scientific">Cupriavidus metallidurans (strain ATCC 43123 / DSM 2839 / NBRC 102507 / CH34)</name>
    <name type="common">Ralstonia metallidurans</name>
    <dbReference type="NCBI Taxonomy" id="266264"/>
    <lineage>
        <taxon>Bacteria</taxon>
        <taxon>Pseudomonadati</taxon>
        <taxon>Pseudomonadota</taxon>
        <taxon>Betaproteobacteria</taxon>
        <taxon>Burkholderiales</taxon>
        <taxon>Burkholderiaceae</taxon>
        <taxon>Cupriavidus</taxon>
    </lineage>
</organism>
<dbReference type="EMBL" id="CP000354">
    <property type="protein sequence ID" value="ABF12900.1"/>
    <property type="molecule type" value="Genomic_DNA"/>
</dbReference>
<accession>Q1LAC6</accession>
<reference evidence="2" key="1">
    <citation type="journal article" date="2010" name="PLoS ONE">
        <title>The complete genome sequence of Cupriavidus metallidurans strain CH34, a master survivalist in harsh and anthropogenic environments.</title>
        <authorList>
            <person name="Janssen P.J."/>
            <person name="Van Houdt R."/>
            <person name="Moors H."/>
            <person name="Monsieurs P."/>
            <person name="Morin N."/>
            <person name="Michaux A."/>
            <person name="Benotmane M.A."/>
            <person name="Leys N."/>
            <person name="Vallaeys T."/>
            <person name="Lapidus A."/>
            <person name="Monchy S."/>
            <person name="Medigue C."/>
            <person name="Taghavi S."/>
            <person name="McCorkle S."/>
            <person name="Dunn J."/>
            <person name="van der Lelie D."/>
            <person name="Mergeay M."/>
        </authorList>
    </citation>
    <scope>NUCLEOTIDE SEQUENCE [LARGE SCALE GENOMIC DNA]</scope>
    <source>
        <strain evidence="2">ATCC 43123 / DSM 2839 / NBRC 102507 / CH34</strain>
    </source>
</reference>